<dbReference type="AlphaFoldDB" id="A0A8C9X4L2"/>
<feature type="compositionally biased region" description="Polar residues" evidence="1">
    <location>
        <begin position="266"/>
        <end position="303"/>
    </location>
</feature>
<dbReference type="InterPro" id="IPR001584">
    <property type="entry name" value="Integrase_cat-core"/>
</dbReference>
<dbReference type="Proteomes" id="UP000694568">
    <property type="component" value="Unplaced"/>
</dbReference>
<evidence type="ECO:0000313" key="4">
    <source>
        <dbReference type="Proteomes" id="UP000694568"/>
    </source>
</evidence>
<dbReference type="GO" id="GO:0015074">
    <property type="term" value="P:DNA integration"/>
    <property type="evidence" value="ECO:0007669"/>
    <property type="project" value="InterPro"/>
</dbReference>
<feature type="region of interest" description="Disordered" evidence="1">
    <location>
        <begin position="266"/>
        <end position="325"/>
    </location>
</feature>
<feature type="domain" description="Integrase catalytic" evidence="2">
    <location>
        <begin position="21"/>
        <end position="192"/>
    </location>
</feature>
<evidence type="ECO:0000256" key="1">
    <source>
        <dbReference type="SAM" id="MobiDB-lite"/>
    </source>
</evidence>
<dbReference type="FunFam" id="3.30.420.10:FF:000063">
    <property type="entry name" value="Retrovirus-related Pol polyprotein from transposon 297-like Protein"/>
    <property type="match status" value="1"/>
</dbReference>
<keyword evidence="4" id="KW-1185">Reference proteome</keyword>
<dbReference type="Gene3D" id="3.30.420.10">
    <property type="entry name" value="Ribonuclease H-like superfamily/Ribonuclease H"/>
    <property type="match status" value="1"/>
</dbReference>
<dbReference type="InterPro" id="IPR012337">
    <property type="entry name" value="RNaseH-like_sf"/>
</dbReference>
<dbReference type="Pfam" id="PF00665">
    <property type="entry name" value="rve"/>
    <property type="match status" value="1"/>
</dbReference>
<reference evidence="3" key="1">
    <citation type="submission" date="2025-08" db="UniProtKB">
        <authorList>
            <consortium name="Ensembl"/>
        </authorList>
    </citation>
    <scope>IDENTIFICATION</scope>
</reference>
<accession>A0A8C9X4L2</accession>
<dbReference type="InterPro" id="IPR036397">
    <property type="entry name" value="RNaseH_sf"/>
</dbReference>
<dbReference type="InterPro" id="IPR050951">
    <property type="entry name" value="Retrovirus_Pol_polyprotein"/>
</dbReference>
<feature type="compositionally biased region" description="Basic and acidic residues" evidence="1">
    <location>
        <begin position="192"/>
        <end position="206"/>
    </location>
</feature>
<dbReference type="PANTHER" id="PTHR37984:SF8">
    <property type="entry name" value="CCHC-TYPE DOMAIN-CONTAINING PROTEIN"/>
    <property type="match status" value="1"/>
</dbReference>
<name>A0A8C9X4L2_SANLU</name>
<dbReference type="PANTHER" id="PTHR37984">
    <property type="entry name" value="PROTEIN CBG26694"/>
    <property type="match status" value="1"/>
</dbReference>
<dbReference type="Ensembl" id="ENSSLUT00000004865.1">
    <property type="protein sequence ID" value="ENSSLUP00000004731.1"/>
    <property type="gene ID" value="ENSSLUG00000002121.1"/>
</dbReference>
<protein>
    <recommendedName>
        <fullName evidence="2">Integrase catalytic domain-containing protein</fullName>
    </recommendedName>
</protein>
<sequence length="325" mass="36695">MYWPRINADISRTTAFCEICLTYRPKQQAGKVGVDLFECNGKNHIVITDYYSNYPEVATLQSTSSRAVIAFLKTVFARHGVPNELFSDNGPQFSSCEFEAFAKEWGFHHNTSSPNYPRSNGLAESSVKIIKGLIKKTHDGKEDFHKSLLIYRSAPLQNGLSPAQMLMGRRIHTNLPMHDNLLKPKGTVKVTQAKEKEKVKQKERHDKSAKHLPYLKPGDRVRLLDYSTGTWTQQGLVQQEVAPRSYLIQTDRGATLRRNRVDIRLQTNSSETDTQPPVVTNTRSNKDCQSSLNTTDSGQTVPSSPAVKHRPSRMVKPPERLIETC</sequence>
<feature type="compositionally biased region" description="Basic and acidic residues" evidence="1">
    <location>
        <begin position="316"/>
        <end position="325"/>
    </location>
</feature>
<proteinExistence type="predicted"/>
<dbReference type="GeneTree" id="ENSGT00490000044642"/>
<evidence type="ECO:0000259" key="2">
    <source>
        <dbReference type="PROSITE" id="PS50994"/>
    </source>
</evidence>
<evidence type="ECO:0000313" key="3">
    <source>
        <dbReference type="Ensembl" id="ENSSLUP00000004731.1"/>
    </source>
</evidence>
<dbReference type="SUPFAM" id="SSF53098">
    <property type="entry name" value="Ribonuclease H-like"/>
    <property type="match status" value="1"/>
</dbReference>
<reference evidence="3" key="2">
    <citation type="submission" date="2025-09" db="UniProtKB">
        <authorList>
            <consortium name="Ensembl"/>
        </authorList>
    </citation>
    <scope>IDENTIFICATION</scope>
</reference>
<dbReference type="PROSITE" id="PS50994">
    <property type="entry name" value="INTEGRASE"/>
    <property type="match status" value="1"/>
</dbReference>
<feature type="region of interest" description="Disordered" evidence="1">
    <location>
        <begin position="192"/>
        <end position="212"/>
    </location>
</feature>
<organism evidence="3 4">
    <name type="scientific">Sander lucioperca</name>
    <name type="common">Pike-perch</name>
    <name type="synonym">Perca lucioperca</name>
    <dbReference type="NCBI Taxonomy" id="283035"/>
    <lineage>
        <taxon>Eukaryota</taxon>
        <taxon>Metazoa</taxon>
        <taxon>Chordata</taxon>
        <taxon>Craniata</taxon>
        <taxon>Vertebrata</taxon>
        <taxon>Euteleostomi</taxon>
        <taxon>Actinopterygii</taxon>
        <taxon>Neopterygii</taxon>
        <taxon>Teleostei</taxon>
        <taxon>Neoteleostei</taxon>
        <taxon>Acanthomorphata</taxon>
        <taxon>Eupercaria</taxon>
        <taxon>Perciformes</taxon>
        <taxon>Percoidei</taxon>
        <taxon>Percidae</taxon>
        <taxon>Luciopercinae</taxon>
        <taxon>Sander</taxon>
    </lineage>
</organism>
<dbReference type="GO" id="GO:0003676">
    <property type="term" value="F:nucleic acid binding"/>
    <property type="evidence" value="ECO:0007669"/>
    <property type="project" value="InterPro"/>
</dbReference>